<dbReference type="EMBL" id="ADBJ01000042">
    <property type="protein sequence ID" value="EFA77583.1"/>
    <property type="molecule type" value="Genomic_DNA"/>
</dbReference>
<keyword evidence="2" id="KW-1185">Reference proteome</keyword>
<proteinExistence type="predicted"/>
<reference evidence="1 2" key="1">
    <citation type="journal article" date="2011" name="Genome Res.">
        <title>Phylogeny-wide analysis of social amoeba genomes highlights ancient origins for complex intercellular communication.</title>
        <authorList>
            <person name="Heidel A.J."/>
            <person name="Lawal H.M."/>
            <person name="Felder M."/>
            <person name="Schilde C."/>
            <person name="Helps N.R."/>
            <person name="Tunggal B."/>
            <person name="Rivero F."/>
            <person name="John U."/>
            <person name="Schleicher M."/>
            <person name="Eichinger L."/>
            <person name="Platzer M."/>
            <person name="Noegel A.A."/>
            <person name="Schaap P."/>
            <person name="Gloeckner G."/>
        </authorList>
    </citation>
    <scope>NUCLEOTIDE SEQUENCE [LARGE SCALE GENOMIC DNA]</scope>
    <source>
        <strain evidence="2">ATCC 26659 / Pp 5 / PN500</strain>
    </source>
</reference>
<dbReference type="InParanoid" id="D3BLY2"/>
<organism evidence="1 2">
    <name type="scientific">Heterostelium pallidum (strain ATCC 26659 / Pp 5 / PN500)</name>
    <name type="common">Cellular slime mold</name>
    <name type="synonym">Polysphondylium pallidum</name>
    <dbReference type="NCBI Taxonomy" id="670386"/>
    <lineage>
        <taxon>Eukaryota</taxon>
        <taxon>Amoebozoa</taxon>
        <taxon>Evosea</taxon>
        <taxon>Eumycetozoa</taxon>
        <taxon>Dictyostelia</taxon>
        <taxon>Acytosteliales</taxon>
        <taxon>Acytosteliaceae</taxon>
        <taxon>Heterostelium</taxon>
    </lineage>
</organism>
<gene>
    <name evidence="1" type="ORF">PPL_12186</name>
</gene>
<evidence type="ECO:0000313" key="1">
    <source>
        <dbReference type="EMBL" id="EFA77583.1"/>
    </source>
</evidence>
<dbReference type="AlphaFoldDB" id="D3BLY2"/>
<name>D3BLY2_HETP5</name>
<protein>
    <submittedName>
        <fullName evidence="1">Uncharacterized protein</fullName>
    </submittedName>
</protein>
<accession>D3BLY2</accession>
<comment type="caution">
    <text evidence="1">The sequence shown here is derived from an EMBL/GenBank/DDBJ whole genome shotgun (WGS) entry which is preliminary data.</text>
</comment>
<dbReference type="RefSeq" id="XP_020429711.1">
    <property type="nucleotide sequence ID" value="XM_020582930.1"/>
</dbReference>
<dbReference type="Proteomes" id="UP000001396">
    <property type="component" value="Unassembled WGS sequence"/>
</dbReference>
<dbReference type="GeneID" id="31367653"/>
<evidence type="ECO:0000313" key="2">
    <source>
        <dbReference type="Proteomes" id="UP000001396"/>
    </source>
</evidence>
<sequence length="443" mass="51569">MKTEIKLNYIFYNILSFEIQHYKQYVIDSYNNDQTKFDSKLLKLSLVCKLWFNYIQMGIDSFYIESINCILPSGYSIHTFECESPDIVLPNQQTSDEAILESSKYALIQQSNIKILYVNSTTSQHYQFNFCHVFADLVSSHFKYIEIIHMKGDVDSIDLPVCMRINRSAIAPQSSLISQNIKIILDLRIEEDGAGVLLAKYDLSSRSFDIQFNRITLTFGGFSKFNFTQHSILKDFIKLSPKNLTIINNLSNSTHTFDQIKHGSYVQFGESSTLESLKIEQDYLDYSELAIILQSKSLQSLDINLLCHPEYRASHPKSQDTHMAKLLMNGYRLEFDDYHADSEDDEDEEFGNEEADIIVENDNYMISYENIENDLEDLKKQLVINSVLKKLVIRTRFARLRDYKLVPNRQLESVFTDLLLYNQTLQSLKFKESMPDFINQSFF</sequence>